<dbReference type="EMBL" id="GEBQ01014754">
    <property type="protein sequence ID" value="JAT25223.1"/>
    <property type="molecule type" value="Transcribed_RNA"/>
</dbReference>
<dbReference type="AlphaFoldDB" id="A0A1B6LNE4"/>
<sequence>VVNYVTFLSGIGDYKLKDVLVDEQNMFTGLNVTNWKSLHEWDCWTNIGNECDCSYTELCSLGTSVQSRLVESSEVTQILGNWEQEDAKCWGRARLREASSFCSHHPPRQHSILGLGRQNIGRMVGLLTGHCILIKQMHRMKLHTGAIECRKCGQDEEIPDHLDFHFSALLQSRLPTFG</sequence>
<protein>
    <submittedName>
        <fullName evidence="1">Uncharacterized protein</fullName>
    </submittedName>
</protein>
<evidence type="ECO:0000313" key="1">
    <source>
        <dbReference type="EMBL" id="JAT25223.1"/>
    </source>
</evidence>
<accession>A0A1B6LNE4</accession>
<feature type="non-terminal residue" evidence="1">
    <location>
        <position position="178"/>
    </location>
</feature>
<organism evidence="1">
    <name type="scientific">Graphocephala atropunctata</name>
    <dbReference type="NCBI Taxonomy" id="36148"/>
    <lineage>
        <taxon>Eukaryota</taxon>
        <taxon>Metazoa</taxon>
        <taxon>Ecdysozoa</taxon>
        <taxon>Arthropoda</taxon>
        <taxon>Hexapoda</taxon>
        <taxon>Insecta</taxon>
        <taxon>Pterygota</taxon>
        <taxon>Neoptera</taxon>
        <taxon>Paraneoptera</taxon>
        <taxon>Hemiptera</taxon>
        <taxon>Auchenorrhyncha</taxon>
        <taxon>Membracoidea</taxon>
        <taxon>Cicadellidae</taxon>
        <taxon>Cicadellinae</taxon>
        <taxon>Cicadellini</taxon>
        <taxon>Graphocephala</taxon>
    </lineage>
</organism>
<proteinExistence type="predicted"/>
<name>A0A1B6LNE4_9HEMI</name>
<feature type="non-terminal residue" evidence="1">
    <location>
        <position position="1"/>
    </location>
</feature>
<reference evidence="1" key="1">
    <citation type="submission" date="2015-11" db="EMBL/GenBank/DDBJ databases">
        <title>De novo transcriptome assembly of four potential Pierce s Disease insect vectors from Arizona vineyards.</title>
        <authorList>
            <person name="Tassone E.E."/>
        </authorList>
    </citation>
    <scope>NUCLEOTIDE SEQUENCE</scope>
</reference>
<gene>
    <name evidence="1" type="ORF">g.37949</name>
</gene>